<comment type="caution">
    <text evidence="1">The sequence shown here is derived from an EMBL/GenBank/DDBJ whole genome shotgun (WGS) entry which is preliminary data.</text>
</comment>
<name>A0ABN3C2X6_9MICC</name>
<reference evidence="1 2" key="1">
    <citation type="journal article" date="2019" name="Int. J. Syst. Evol. Microbiol.">
        <title>The Global Catalogue of Microorganisms (GCM) 10K type strain sequencing project: providing services to taxonomists for standard genome sequencing and annotation.</title>
        <authorList>
            <consortium name="The Broad Institute Genomics Platform"/>
            <consortium name="The Broad Institute Genome Sequencing Center for Infectious Disease"/>
            <person name="Wu L."/>
            <person name="Ma J."/>
        </authorList>
    </citation>
    <scope>NUCLEOTIDE SEQUENCE [LARGE SCALE GENOMIC DNA]</scope>
    <source>
        <strain evidence="1 2">JCM 16034</strain>
    </source>
</reference>
<sequence>MWGRRRRTTGPISVAAADLRGDALVASSSSQTRDGFWISNGAFEVLAAGASDRELGAAVLRMLDASRTGVRTPNLRRGPSPFAPVLETLGLRTWSAYARGLLHVHVEREDDVVRVTASRNGGSREGLVGSAEPVAALKRPGDDALGAAIRAAFARCS</sequence>
<gene>
    <name evidence="1" type="ORF">GCM10009849_36770</name>
</gene>
<evidence type="ECO:0000313" key="1">
    <source>
        <dbReference type="EMBL" id="GAA2203627.1"/>
    </source>
</evidence>
<dbReference type="EMBL" id="BAAAQW010000015">
    <property type="protein sequence ID" value="GAA2203627.1"/>
    <property type="molecule type" value="Genomic_DNA"/>
</dbReference>
<evidence type="ECO:0000313" key="2">
    <source>
        <dbReference type="Proteomes" id="UP001500432"/>
    </source>
</evidence>
<dbReference type="InterPro" id="IPR037891">
    <property type="entry name" value="Cdil-like_sf"/>
</dbReference>
<protein>
    <submittedName>
        <fullName evidence="1">Uncharacterized protein</fullName>
    </submittedName>
</protein>
<organism evidence="1 2">
    <name type="scientific">Sinomonas flava</name>
    <dbReference type="NCBI Taxonomy" id="496857"/>
    <lineage>
        <taxon>Bacteria</taxon>
        <taxon>Bacillati</taxon>
        <taxon>Actinomycetota</taxon>
        <taxon>Actinomycetes</taxon>
        <taxon>Micrococcales</taxon>
        <taxon>Micrococcaceae</taxon>
        <taxon>Sinomonas</taxon>
    </lineage>
</organism>
<proteinExistence type="predicted"/>
<dbReference type="Gene3D" id="3.40.1590.10">
    <property type="entry name" value="NMB0488-like"/>
    <property type="match status" value="1"/>
</dbReference>
<accession>A0ABN3C2X6</accession>
<keyword evidence="2" id="KW-1185">Reference proteome</keyword>
<dbReference type="SUPFAM" id="SSF160207">
    <property type="entry name" value="NMB0488-like"/>
    <property type="match status" value="1"/>
</dbReference>
<dbReference type="Proteomes" id="UP001500432">
    <property type="component" value="Unassembled WGS sequence"/>
</dbReference>